<evidence type="ECO:0000256" key="5">
    <source>
        <dbReference type="ARBA" id="ARBA00022777"/>
    </source>
</evidence>
<dbReference type="GO" id="GO:0044773">
    <property type="term" value="P:mitotic DNA damage checkpoint signaling"/>
    <property type="evidence" value="ECO:0007669"/>
    <property type="project" value="TreeGrafter"/>
</dbReference>
<sequence length="464" mass="52845">MTESCAGPLDDRTKDDESTNKQKMISLVNKLPDLAAIFDLEKKIGEGTFSSVYLAKTKHENEDGKREYFAIKHLVPTCHPSRIVRELKCMQEIGGVDNVGGVRLCLRCNDCVTFIMPYQQHDKFSSYVMEMQIEETKMYLRELLVALRRVHKFSVIHRDVKPSNFLYSRKEKKFLLVDFGLAQTVGEWSTENNDSQKESKKRKRADEEENQEVSNDTPSMKRPALQCLDSNIPVSNHNKKKTVDFEDVSWKKLCYNRKAENITFIQNSDMSKKQGEKLFLKPKSPQLKSFGNKCTCDGKAQICYSCLTRRAQVAPRAGTPGFRPPEVLLKYPQQTTAVDIWAVGVIMLCILSRTYPFFKSPDDVTALAEIITLFGSEEIKAVAKKLGRNVICSEVCEPLDLKQTCEKLANKKLNKLHQSKKSQDLAPVGLQFPNSAYDLLMRLLEIDPSKRITADEALRHPFLS</sequence>
<protein>
    <recommendedName>
        <fullName evidence="1">non-specific serine/threonine protein kinase</fullName>
        <ecNumber evidence="1">2.7.11.1</ecNumber>
    </recommendedName>
</protein>
<dbReference type="InterPro" id="IPR000719">
    <property type="entry name" value="Prot_kinase_dom"/>
</dbReference>
<reference evidence="11" key="1">
    <citation type="submission" date="2022-01" db="UniProtKB">
        <authorList>
            <consortium name="EnsemblMetazoa"/>
        </authorList>
    </citation>
    <scope>IDENTIFICATION</scope>
</reference>
<evidence type="ECO:0000256" key="2">
    <source>
        <dbReference type="ARBA" id="ARBA00022527"/>
    </source>
</evidence>
<evidence type="ECO:0000313" key="11">
    <source>
        <dbReference type="EnsemblMetazoa" id="XP_014249062.1"/>
    </source>
</evidence>
<feature type="domain" description="Protein kinase" evidence="10">
    <location>
        <begin position="38"/>
        <end position="463"/>
    </location>
</feature>
<feature type="region of interest" description="Disordered" evidence="9">
    <location>
        <begin position="190"/>
        <end position="222"/>
    </location>
</feature>
<dbReference type="Proteomes" id="UP000494040">
    <property type="component" value="Unassembled WGS sequence"/>
</dbReference>
<evidence type="ECO:0000256" key="8">
    <source>
        <dbReference type="RuleBase" id="RU000304"/>
    </source>
</evidence>
<dbReference type="PANTHER" id="PTHR44167:SF23">
    <property type="entry name" value="CDC7 KINASE, ISOFORM A-RELATED"/>
    <property type="match status" value="1"/>
</dbReference>
<evidence type="ECO:0000256" key="7">
    <source>
        <dbReference type="PROSITE-ProRule" id="PRU10141"/>
    </source>
</evidence>
<dbReference type="OMA" id="QGFTMEK"/>
<dbReference type="Gene3D" id="1.10.510.10">
    <property type="entry name" value="Transferase(Phosphotransferase) domain 1"/>
    <property type="match status" value="2"/>
</dbReference>
<dbReference type="GO" id="GO:0004674">
    <property type="term" value="F:protein serine/threonine kinase activity"/>
    <property type="evidence" value="ECO:0007669"/>
    <property type="project" value="UniProtKB-KW"/>
</dbReference>
<keyword evidence="5" id="KW-0418">Kinase</keyword>
<keyword evidence="12" id="KW-1185">Reference proteome</keyword>
<feature type="region of interest" description="Disordered" evidence="9">
    <location>
        <begin position="1"/>
        <end position="21"/>
    </location>
</feature>
<dbReference type="PROSITE" id="PS00107">
    <property type="entry name" value="PROTEIN_KINASE_ATP"/>
    <property type="match status" value="1"/>
</dbReference>
<dbReference type="EC" id="2.7.11.1" evidence="1"/>
<accession>A0A8I6RS86</accession>
<dbReference type="KEGG" id="clec:106666398"/>
<dbReference type="SUPFAM" id="SSF56112">
    <property type="entry name" value="Protein kinase-like (PK-like)"/>
    <property type="match status" value="1"/>
</dbReference>
<keyword evidence="4 7" id="KW-0547">Nucleotide-binding</keyword>
<evidence type="ECO:0000256" key="6">
    <source>
        <dbReference type="ARBA" id="ARBA00022840"/>
    </source>
</evidence>
<evidence type="ECO:0000259" key="10">
    <source>
        <dbReference type="PROSITE" id="PS50011"/>
    </source>
</evidence>
<evidence type="ECO:0000256" key="4">
    <source>
        <dbReference type="ARBA" id="ARBA00022741"/>
    </source>
</evidence>
<feature type="compositionally biased region" description="Basic and acidic residues" evidence="9">
    <location>
        <begin position="9"/>
        <end position="20"/>
    </location>
</feature>
<dbReference type="GO" id="GO:0005634">
    <property type="term" value="C:nucleus"/>
    <property type="evidence" value="ECO:0007669"/>
    <property type="project" value="TreeGrafter"/>
</dbReference>
<dbReference type="PROSITE" id="PS00108">
    <property type="entry name" value="PROTEIN_KINASE_ST"/>
    <property type="match status" value="1"/>
</dbReference>
<dbReference type="Pfam" id="PF00069">
    <property type="entry name" value="Pkinase"/>
    <property type="match status" value="2"/>
</dbReference>
<feature type="binding site" evidence="7">
    <location>
        <position position="72"/>
    </location>
    <ligand>
        <name>ATP</name>
        <dbReference type="ChEBI" id="CHEBI:30616"/>
    </ligand>
</feature>
<dbReference type="InterPro" id="IPR011009">
    <property type="entry name" value="Kinase-like_dom_sf"/>
</dbReference>
<evidence type="ECO:0000313" key="12">
    <source>
        <dbReference type="Proteomes" id="UP000494040"/>
    </source>
</evidence>
<organism evidence="11 12">
    <name type="scientific">Cimex lectularius</name>
    <name type="common">Bed bug</name>
    <name type="synonym">Acanthia lectularia</name>
    <dbReference type="NCBI Taxonomy" id="79782"/>
    <lineage>
        <taxon>Eukaryota</taxon>
        <taxon>Metazoa</taxon>
        <taxon>Ecdysozoa</taxon>
        <taxon>Arthropoda</taxon>
        <taxon>Hexapoda</taxon>
        <taxon>Insecta</taxon>
        <taxon>Pterygota</taxon>
        <taxon>Neoptera</taxon>
        <taxon>Paraneoptera</taxon>
        <taxon>Hemiptera</taxon>
        <taxon>Heteroptera</taxon>
        <taxon>Panheteroptera</taxon>
        <taxon>Cimicomorpha</taxon>
        <taxon>Cimicidae</taxon>
        <taxon>Cimex</taxon>
    </lineage>
</organism>
<dbReference type="Gene3D" id="3.30.200.20">
    <property type="entry name" value="Phosphorylase Kinase, domain 1"/>
    <property type="match status" value="1"/>
</dbReference>
<keyword evidence="2 8" id="KW-0723">Serine/threonine-protein kinase</keyword>
<dbReference type="AlphaFoldDB" id="A0A8I6RS86"/>
<name>A0A8I6RS86_CIMLE</name>
<dbReference type="PROSITE" id="PS50011">
    <property type="entry name" value="PROTEIN_KINASE_DOM"/>
    <property type="match status" value="1"/>
</dbReference>
<dbReference type="PANTHER" id="PTHR44167">
    <property type="entry name" value="OVARIAN-SPECIFIC SERINE/THREONINE-PROTEIN KINASE LOK-RELATED"/>
    <property type="match status" value="1"/>
</dbReference>
<dbReference type="EnsemblMetazoa" id="XM_014393576.2">
    <property type="protein sequence ID" value="XP_014249062.1"/>
    <property type="gene ID" value="LOC106666398"/>
</dbReference>
<dbReference type="InterPro" id="IPR008271">
    <property type="entry name" value="Ser/Thr_kinase_AS"/>
</dbReference>
<evidence type="ECO:0000256" key="9">
    <source>
        <dbReference type="SAM" id="MobiDB-lite"/>
    </source>
</evidence>
<comment type="similarity">
    <text evidence="8">Belongs to the protein kinase superfamily.</text>
</comment>
<keyword evidence="6 7" id="KW-0067">ATP-binding</keyword>
<keyword evidence="3" id="KW-0808">Transferase</keyword>
<dbReference type="RefSeq" id="XP_024081988.1">
    <property type="nucleotide sequence ID" value="XM_024226220.1"/>
</dbReference>
<proteinExistence type="inferred from homology"/>
<dbReference type="SMART" id="SM00220">
    <property type="entry name" value="S_TKc"/>
    <property type="match status" value="1"/>
</dbReference>
<dbReference type="RefSeq" id="XP_014249062.1">
    <property type="nucleotide sequence ID" value="XM_014393576.2"/>
</dbReference>
<dbReference type="GO" id="GO:0005524">
    <property type="term" value="F:ATP binding"/>
    <property type="evidence" value="ECO:0007669"/>
    <property type="project" value="UniProtKB-UniRule"/>
</dbReference>
<dbReference type="EnsemblMetazoa" id="XM_024226220.1">
    <property type="protein sequence ID" value="XP_024081988.1"/>
    <property type="gene ID" value="LOC106666398"/>
</dbReference>
<dbReference type="GeneID" id="106666398"/>
<dbReference type="CDD" id="cd14019">
    <property type="entry name" value="STKc_Cdc7"/>
    <property type="match status" value="1"/>
</dbReference>
<evidence type="ECO:0000256" key="1">
    <source>
        <dbReference type="ARBA" id="ARBA00012513"/>
    </source>
</evidence>
<evidence type="ECO:0000256" key="3">
    <source>
        <dbReference type="ARBA" id="ARBA00022679"/>
    </source>
</evidence>
<dbReference type="OrthoDB" id="10020333at2759"/>
<dbReference type="InterPro" id="IPR017441">
    <property type="entry name" value="Protein_kinase_ATP_BS"/>
</dbReference>